<dbReference type="Proteomes" id="UP001175227">
    <property type="component" value="Unassembled WGS sequence"/>
</dbReference>
<evidence type="ECO:0000259" key="1">
    <source>
        <dbReference type="Pfam" id="PF09994"/>
    </source>
</evidence>
<dbReference type="Pfam" id="PF09994">
    <property type="entry name" value="T6SS_Tle1-like_cat"/>
    <property type="match status" value="1"/>
</dbReference>
<dbReference type="PANTHER" id="PTHR33840:SF2">
    <property type="entry name" value="TLE1 PHOSPHOLIPASE DOMAIN-CONTAINING PROTEIN"/>
    <property type="match status" value="1"/>
</dbReference>
<dbReference type="InterPro" id="IPR029058">
    <property type="entry name" value="AB_hydrolase_fold"/>
</dbReference>
<sequence>MEHQINLDIGYVDFLVCIVDRSTRSQNTNVVELHNRILKEGEDPIQLTFYSCGIGAYVPPNTCRLVAWYQNMVDMAIARNFREIVEKAYRWLADNYKDGDRIFMFGFSRGAYQVRALAGMIEQVGLVSSGNTGLIPFAYELYAKRYRGEDIKDEADARALAENFKRTFSKEAKVHFVGVWDTVASVGIPQRQPLPLTTAAYHICTFRHGLALDELRVKFLPTYLAGGWSPNLQLDEFFGTDDKLLNTKEVWFVGSHSDVGGGVQAPRSLGLVSLLWMENQAIDAGLRFGPRAFVGEWMWDNLHKSKPTISLHSYWKLAEILPFTRYQYTDSYSTTKYYLSSL</sequence>
<dbReference type="PANTHER" id="PTHR33840">
    <property type="match status" value="1"/>
</dbReference>
<evidence type="ECO:0000313" key="3">
    <source>
        <dbReference type="Proteomes" id="UP001175227"/>
    </source>
</evidence>
<proteinExistence type="predicted"/>
<keyword evidence="3" id="KW-1185">Reference proteome</keyword>
<feature type="domain" description="T6SS Phospholipase effector Tle1-like catalytic" evidence="1">
    <location>
        <begin position="24"/>
        <end position="279"/>
    </location>
</feature>
<organism evidence="2 3">
    <name type="scientific">Armillaria novae-zelandiae</name>
    <dbReference type="NCBI Taxonomy" id="153914"/>
    <lineage>
        <taxon>Eukaryota</taxon>
        <taxon>Fungi</taxon>
        <taxon>Dikarya</taxon>
        <taxon>Basidiomycota</taxon>
        <taxon>Agaricomycotina</taxon>
        <taxon>Agaricomycetes</taxon>
        <taxon>Agaricomycetidae</taxon>
        <taxon>Agaricales</taxon>
        <taxon>Marasmiineae</taxon>
        <taxon>Physalacriaceae</taxon>
        <taxon>Armillaria</taxon>
    </lineage>
</organism>
<dbReference type="InterPro" id="IPR018712">
    <property type="entry name" value="Tle1-like_cat"/>
</dbReference>
<evidence type="ECO:0000313" key="2">
    <source>
        <dbReference type="EMBL" id="KAK0475717.1"/>
    </source>
</evidence>
<name>A0AA39P1A6_9AGAR</name>
<reference evidence="2" key="1">
    <citation type="submission" date="2023-06" db="EMBL/GenBank/DDBJ databases">
        <authorList>
            <consortium name="Lawrence Berkeley National Laboratory"/>
            <person name="Ahrendt S."/>
            <person name="Sahu N."/>
            <person name="Indic B."/>
            <person name="Wong-Bajracharya J."/>
            <person name="Merenyi Z."/>
            <person name="Ke H.-M."/>
            <person name="Monk M."/>
            <person name="Kocsube S."/>
            <person name="Drula E."/>
            <person name="Lipzen A."/>
            <person name="Balint B."/>
            <person name="Henrissat B."/>
            <person name="Andreopoulos B."/>
            <person name="Martin F.M."/>
            <person name="Harder C.B."/>
            <person name="Rigling D."/>
            <person name="Ford K.L."/>
            <person name="Foster G.D."/>
            <person name="Pangilinan J."/>
            <person name="Papanicolaou A."/>
            <person name="Barry K."/>
            <person name="LaButti K."/>
            <person name="Viragh M."/>
            <person name="Koriabine M."/>
            <person name="Yan M."/>
            <person name="Riley R."/>
            <person name="Champramary S."/>
            <person name="Plett K.L."/>
            <person name="Tsai I.J."/>
            <person name="Slot J."/>
            <person name="Sipos G."/>
            <person name="Plett J."/>
            <person name="Nagy L.G."/>
            <person name="Grigoriev I.V."/>
        </authorList>
    </citation>
    <scope>NUCLEOTIDE SEQUENCE</scope>
    <source>
        <strain evidence="2">ICMP 16352</strain>
    </source>
</reference>
<accession>A0AA39P1A6</accession>
<dbReference type="Gene3D" id="3.40.50.1820">
    <property type="entry name" value="alpha/beta hydrolase"/>
    <property type="match status" value="1"/>
</dbReference>
<dbReference type="AlphaFoldDB" id="A0AA39P1A6"/>
<dbReference type="SUPFAM" id="SSF53474">
    <property type="entry name" value="alpha/beta-Hydrolases"/>
    <property type="match status" value="1"/>
</dbReference>
<comment type="caution">
    <text evidence="2">The sequence shown here is derived from an EMBL/GenBank/DDBJ whole genome shotgun (WGS) entry which is preliminary data.</text>
</comment>
<protein>
    <recommendedName>
        <fullName evidence="1">T6SS Phospholipase effector Tle1-like catalytic domain-containing protein</fullName>
    </recommendedName>
</protein>
<gene>
    <name evidence="2" type="ORF">IW261DRAFT_453662</name>
</gene>
<dbReference type="EMBL" id="JAUEPR010000022">
    <property type="protein sequence ID" value="KAK0475717.1"/>
    <property type="molecule type" value="Genomic_DNA"/>
</dbReference>